<dbReference type="AlphaFoldDB" id="A0A1L7VZX2"/>
<dbReference type="GeneID" id="42056274"/>
<dbReference type="EMBL" id="FJOF01000010">
    <property type="protein sequence ID" value="CZR45958.1"/>
    <property type="molecule type" value="Genomic_DNA"/>
</dbReference>
<organism evidence="1 2">
    <name type="scientific">Fusarium proliferatum (strain ET1)</name>
    <name type="common">Orchid endophyte fungus</name>
    <dbReference type="NCBI Taxonomy" id="1227346"/>
    <lineage>
        <taxon>Eukaryota</taxon>
        <taxon>Fungi</taxon>
        <taxon>Dikarya</taxon>
        <taxon>Ascomycota</taxon>
        <taxon>Pezizomycotina</taxon>
        <taxon>Sordariomycetes</taxon>
        <taxon>Hypocreomycetidae</taxon>
        <taxon>Hypocreales</taxon>
        <taxon>Nectriaceae</taxon>
        <taxon>Fusarium</taxon>
        <taxon>Fusarium fujikuroi species complex</taxon>
    </lineage>
</organism>
<evidence type="ECO:0000313" key="1">
    <source>
        <dbReference type="EMBL" id="CZR45958.1"/>
    </source>
</evidence>
<keyword evidence="2" id="KW-1185">Reference proteome</keyword>
<evidence type="ECO:0000313" key="2">
    <source>
        <dbReference type="Proteomes" id="UP000183971"/>
    </source>
</evidence>
<dbReference type="Proteomes" id="UP000183971">
    <property type="component" value="Unassembled WGS sequence"/>
</dbReference>
<dbReference type="VEuPathDB" id="FungiDB:FPRO_11405"/>
<dbReference type="RefSeq" id="XP_031086492.1">
    <property type="nucleotide sequence ID" value="XM_031220877.1"/>
</dbReference>
<name>A0A1L7VZX2_FUSPR</name>
<reference evidence="2" key="1">
    <citation type="journal article" date="2016" name="Genome Biol. Evol.">
        <title>Comparative 'omics' of the Fusarium fujikuroi species complex highlights differences in genetic potential and metabolite synthesis.</title>
        <authorList>
            <person name="Niehaus E.-M."/>
            <person name="Muensterkoetter M."/>
            <person name="Proctor R.H."/>
            <person name="Brown D.W."/>
            <person name="Sharon A."/>
            <person name="Idan Y."/>
            <person name="Oren-Young L."/>
            <person name="Sieber C.M."/>
            <person name="Novak O."/>
            <person name="Pencik A."/>
            <person name="Tarkowska D."/>
            <person name="Hromadova K."/>
            <person name="Freeman S."/>
            <person name="Maymon M."/>
            <person name="Elazar M."/>
            <person name="Youssef S.A."/>
            <person name="El-Shabrawy E.S.M."/>
            <person name="Shalaby A.B.A."/>
            <person name="Houterman P."/>
            <person name="Brock N.L."/>
            <person name="Burkhardt I."/>
            <person name="Tsavkelova E.A."/>
            <person name="Dickschat J.S."/>
            <person name="Galuszka P."/>
            <person name="Gueldener U."/>
            <person name="Tudzynski B."/>
        </authorList>
    </citation>
    <scope>NUCLEOTIDE SEQUENCE [LARGE SCALE GENOMIC DNA]</scope>
    <source>
        <strain evidence="2">ET1</strain>
    </source>
</reference>
<accession>A0A1L7VZX2</accession>
<comment type="caution">
    <text evidence="1">The sequence shown here is derived from an EMBL/GenBank/DDBJ whole genome shotgun (WGS) entry which is preliminary data.</text>
</comment>
<protein>
    <submittedName>
        <fullName evidence="1">Uncharacterized protein</fullName>
    </submittedName>
</protein>
<proteinExistence type="predicted"/>
<sequence length="162" mass="17814">MAEDLIKFAQTITYIPRIIEHKNAANQLVTTQGAHYPPADSVHFLETASSKSSSGKLAKHNLSPCLVALDDMRKYYVSINAAYKLFDRARIMVDKSLHNDEIVSQGSTSAADCLREPQGIETSEWLDKSASLGFDVASVGLFSALWMPFADLIPDESLDSSF</sequence>
<gene>
    <name evidence="1" type="ORF">FPRO_11405</name>
</gene>